<feature type="region of interest" description="Disordered" evidence="1">
    <location>
        <begin position="24"/>
        <end position="54"/>
    </location>
</feature>
<comment type="caution">
    <text evidence="2">The sequence shown here is derived from an EMBL/GenBank/DDBJ whole genome shotgun (WGS) entry which is preliminary data.</text>
</comment>
<gene>
    <name evidence="2" type="ORF">CEXT_462171</name>
</gene>
<organism evidence="2 3">
    <name type="scientific">Caerostris extrusa</name>
    <name type="common">Bark spider</name>
    <name type="synonym">Caerostris bankana</name>
    <dbReference type="NCBI Taxonomy" id="172846"/>
    <lineage>
        <taxon>Eukaryota</taxon>
        <taxon>Metazoa</taxon>
        <taxon>Ecdysozoa</taxon>
        <taxon>Arthropoda</taxon>
        <taxon>Chelicerata</taxon>
        <taxon>Arachnida</taxon>
        <taxon>Araneae</taxon>
        <taxon>Araneomorphae</taxon>
        <taxon>Entelegynae</taxon>
        <taxon>Araneoidea</taxon>
        <taxon>Araneidae</taxon>
        <taxon>Caerostris</taxon>
    </lineage>
</organism>
<feature type="region of interest" description="Disordered" evidence="1">
    <location>
        <begin position="66"/>
        <end position="103"/>
    </location>
</feature>
<proteinExistence type="predicted"/>
<dbReference type="AlphaFoldDB" id="A0AAV4P9X2"/>
<sequence>MTNDKIIKTVAYVNDLVNGSQLEANFTHRDKRDTKSGRPPTFTKNTPDSKQKPLKNIITVILHGCHGKKHTSGKPLTQREEKRNSSRAKHIQNNSKKKFASGHSKCDREHKLNFCSSTQQKKKISGPSLHPRRLFGVPSRRHLLNSDFERRKAATQLPSCFRPAHRLQV</sequence>
<accession>A0AAV4P9X2</accession>
<feature type="compositionally biased region" description="Basic and acidic residues" evidence="1">
    <location>
        <begin position="26"/>
        <end position="36"/>
    </location>
</feature>
<evidence type="ECO:0000256" key="1">
    <source>
        <dbReference type="SAM" id="MobiDB-lite"/>
    </source>
</evidence>
<dbReference type="Proteomes" id="UP001054945">
    <property type="component" value="Unassembled WGS sequence"/>
</dbReference>
<name>A0AAV4P9X2_CAEEX</name>
<protein>
    <submittedName>
        <fullName evidence="2">Uncharacterized protein</fullName>
    </submittedName>
</protein>
<keyword evidence="3" id="KW-1185">Reference proteome</keyword>
<evidence type="ECO:0000313" key="3">
    <source>
        <dbReference type="Proteomes" id="UP001054945"/>
    </source>
</evidence>
<feature type="compositionally biased region" description="Basic residues" evidence="1">
    <location>
        <begin position="85"/>
        <end position="100"/>
    </location>
</feature>
<evidence type="ECO:0000313" key="2">
    <source>
        <dbReference type="EMBL" id="GIX92795.1"/>
    </source>
</evidence>
<dbReference type="EMBL" id="BPLR01021718">
    <property type="protein sequence ID" value="GIX92795.1"/>
    <property type="molecule type" value="Genomic_DNA"/>
</dbReference>
<reference evidence="2 3" key="1">
    <citation type="submission" date="2021-06" db="EMBL/GenBank/DDBJ databases">
        <title>Caerostris extrusa draft genome.</title>
        <authorList>
            <person name="Kono N."/>
            <person name="Arakawa K."/>
        </authorList>
    </citation>
    <scope>NUCLEOTIDE SEQUENCE [LARGE SCALE GENOMIC DNA]</scope>
</reference>